<dbReference type="CDD" id="cd01516">
    <property type="entry name" value="FBPase_glpX"/>
    <property type="match status" value="1"/>
</dbReference>
<dbReference type="PIRSF" id="PIRSF004532">
    <property type="entry name" value="GlpX"/>
    <property type="match status" value="1"/>
</dbReference>
<dbReference type="Pfam" id="PF03320">
    <property type="entry name" value="FBPase_glpX"/>
    <property type="match status" value="1"/>
</dbReference>
<proteinExistence type="inferred from homology"/>
<evidence type="ECO:0000256" key="5">
    <source>
        <dbReference type="ARBA" id="ARBA00023211"/>
    </source>
</evidence>
<evidence type="ECO:0000256" key="8">
    <source>
        <dbReference type="PIRNR" id="PIRNR004532"/>
    </source>
</evidence>
<feature type="binding site" evidence="9">
    <location>
        <position position="85"/>
    </location>
    <ligand>
        <name>Mn(2+)</name>
        <dbReference type="ChEBI" id="CHEBI:29035"/>
        <label>2</label>
    </ligand>
</feature>
<dbReference type="FunFam" id="3.40.190.90:FF:000001">
    <property type="entry name" value="Fructose-1,6-bisphosphatase"/>
    <property type="match status" value="1"/>
</dbReference>
<feature type="binding site" evidence="9">
    <location>
        <position position="88"/>
    </location>
    <ligand>
        <name>Mn(2+)</name>
        <dbReference type="ChEBI" id="CHEBI:29035"/>
        <label>2</label>
    </ligand>
</feature>
<reference evidence="10 11" key="1">
    <citation type="submission" date="2020-07" db="EMBL/GenBank/DDBJ databases">
        <authorList>
            <person name="Criscuolo A."/>
        </authorList>
    </citation>
    <scope>NUCLEOTIDE SEQUENCE [LARGE SCALE GENOMIC DNA]</scope>
    <source>
        <strain evidence="10">CIP111649</strain>
    </source>
</reference>
<dbReference type="PANTHER" id="PTHR30447">
    <property type="entry name" value="FRUCTOSE-1,6-BISPHOSPHATASE CLASS 2"/>
    <property type="match status" value="1"/>
</dbReference>
<dbReference type="GO" id="GO:0006094">
    <property type="term" value="P:gluconeogenesis"/>
    <property type="evidence" value="ECO:0007669"/>
    <property type="project" value="InterPro"/>
</dbReference>
<dbReference type="GO" id="GO:0046872">
    <property type="term" value="F:metal ion binding"/>
    <property type="evidence" value="ECO:0007669"/>
    <property type="project" value="UniProtKB-KW"/>
</dbReference>
<keyword evidence="11" id="KW-1185">Reference proteome</keyword>
<accession>A0A6V7R8T0</accession>
<gene>
    <name evidence="10" type="primary">glpX</name>
    <name evidence="10" type="ORF">JEODO184_00534</name>
</gene>
<sequence>MERGLSMELVRVTEAAALASAAWVGKGQKNLADQSATEAMRTLFDTIPMDGKVVIGEGEIDEAPMLYIGEELGTKDGPLLDIAVDPLEGTTIVAEGGMNAMTVLAVADRGNLLHAPDMYMEKLAVGPDCCGLIDIDAPIEDNINKVAKAKGKRVEDVTVTIINRPRSKDLIERVRQLGARIKLFDNGDVGAAINTCFDWTGVDILAGIGGAPEGVIAAAGIKALEGDFQAKLLPRNEAEKDRCLKMGVKPNTKLELSDIVRGDDAIFAATAVTSGELLSGVKFDKKYRETSSVVMRAKSGTVRFINSRHSIEKKPNMVLTDN</sequence>
<feature type="binding site" evidence="9">
    <location>
        <position position="213"/>
    </location>
    <ligand>
        <name>Mn(2+)</name>
        <dbReference type="ChEBI" id="CHEBI:29035"/>
        <label>2</label>
    </ligand>
</feature>
<evidence type="ECO:0000256" key="2">
    <source>
        <dbReference type="ARBA" id="ARBA00008989"/>
    </source>
</evidence>
<evidence type="ECO:0000256" key="6">
    <source>
        <dbReference type="ARBA" id="ARBA00023277"/>
    </source>
</evidence>
<keyword evidence="6 8" id="KW-0119">Carbohydrate metabolism</keyword>
<dbReference type="GO" id="GO:0030388">
    <property type="term" value="P:fructose 1,6-bisphosphate metabolic process"/>
    <property type="evidence" value="ECO:0007669"/>
    <property type="project" value="TreeGrafter"/>
</dbReference>
<name>A0A6V7R8T0_9STAP</name>
<evidence type="ECO:0000313" key="10">
    <source>
        <dbReference type="EMBL" id="CAD2073686.1"/>
    </source>
</evidence>
<comment type="caution">
    <text evidence="10">The sequence shown here is derived from an EMBL/GenBank/DDBJ whole genome shotgun (WGS) entry which is preliminary data.</text>
</comment>
<comment type="cofactor">
    <cofactor evidence="9">
        <name>Mn(2+)</name>
        <dbReference type="ChEBI" id="CHEBI:29035"/>
    </cofactor>
</comment>
<feature type="binding site" evidence="9">
    <location>
        <position position="57"/>
    </location>
    <ligand>
        <name>Mn(2+)</name>
        <dbReference type="ChEBI" id="CHEBI:29035"/>
        <label>1</label>
    </ligand>
</feature>
<evidence type="ECO:0000256" key="1">
    <source>
        <dbReference type="ARBA" id="ARBA00001273"/>
    </source>
</evidence>
<dbReference type="Gene3D" id="3.30.540.10">
    <property type="entry name" value="Fructose-1,6-Bisphosphatase, subunit A, domain 1"/>
    <property type="match status" value="1"/>
</dbReference>
<dbReference type="Proteomes" id="UP000589351">
    <property type="component" value="Unassembled WGS sequence"/>
</dbReference>
<evidence type="ECO:0000313" key="11">
    <source>
        <dbReference type="Proteomes" id="UP000589351"/>
    </source>
</evidence>
<dbReference type="GO" id="GO:0006071">
    <property type="term" value="P:glycerol metabolic process"/>
    <property type="evidence" value="ECO:0007669"/>
    <property type="project" value="InterPro"/>
</dbReference>
<evidence type="ECO:0000256" key="7">
    <source>
        <dbReference type="ARBA" id="ARBA00024331"/>
    </source>
</evidence>
<comment type="similarity">
    <text evidence="2 8">Belongs to the FBPase class 2 family.</text>
</comment>
<keyword evidence="4" id="KW-0378">Hydrolase</keyword>
<dbReference type="NCBIfam" id="TIGR00330">
    <property type="entry name" value="glpX"/>
    <property type="match status" value="1"/>
</dbReference>
<comment type="catalytic activity">
    <reaction evidence="1">
        <text>beta-D-fructose 1,6-bisphosphate + H2O = beta-D-fructose 6-phosphate + phosphate</text>
        <dbReference type="Rhea" id="RHEA:11064"/>
        <dbReference type="ChEBI" id="CHEBI:15377"/>
        <dbReference type="ChEBI" id="CHEBI:32966"/>
        <dbReference type="ChEBI" id="CHEBI:43474"/>
        <dbReference type="ChEBI" id="CHEBI:57634"/>
        <dbReference type="EC" id="3.1.3.11"/>
    </reaction>
</comment>
<dbReference type="InterPro" id="IPR004464">
    <property type="entry name" value="FBPase_class-2/SBPase"/>
</dbReference>
<dbReference type="PANTHER" id="PTHR30447:SF0">
    <property type="entry name" value="FRUCTOSE-1,6-BISPHOSPHATASE 1 CLASS 2-RELATED"/>
    <property type="match status" value="1"/>
</dbReference>
<comment type="pathway">
    <text evidence="7">Carbohydrate biosynthesis.</text>
</comment>
<dbReference type="GO" id="GO:0042132">
    <property type="term" value="F:fructose 1,6-bisphosphate 1-phosphatase activity"/>
    <property type="evidence" value="ECO:0007669"/>
    <property type="project" value="UniProtKB-EC"/>
</dbReference>
<protein>
    <recommendedName>
        <fullName evidence="8">Fructose-1,6-bisphosphatase</fullName>
    </recommendedName>
</protein>
<keyword evidence="5 9" id="KW-0464">Manganese</keyword>
<keyword evidence="3 9" id="KW-0479">Metal-binding</keyword>
<dbReference type="GO" id="GO:0005829">
    <property type="term" value="C:cytosol"/>
    <property type="evidence" value="ECO:0007669"/>
    <property type="project" value="TreeGrafter"/>
</dbReference>
<dbReference type="EMBL" id="CAJEWD010000004">
    <property type="protein sequence ID" value="CAD2073686.1"/>
    <property type="molecule type" value="Genomic_DNA"/>
</dbReference>
<dbReference type="AlphaFoldDB" id="A0A6V7R8T0"/>
<dbReference type="Gene3D" id="3.40.190.90">
    <property type="match status" value="1"/>
</dbReference>
<organism evidence="10 11">
    <name type="scientific">Jeotgalicoccus meleagridis</name>
    <dbReference type="NCBI Taxonomy" id="2759181"/>
    <lineage>
        <taxon>Bacteria</taxon>
        <taxon>Bacillati</taxon>
        <taxon>Bacillota</taxon>
        <taxon>Bacilli</taxon>
        <taxon>Bacillales</taxon>
        <taxon>Staphylococcaceae</taxon>
        <taxon>Jeotgalicoccus</taxon>
    </lineage>
</organism>
<evidence type="ECO:0000256" key="4">
    <source>
        <dbReference type="ARBA" id="ARBA00022801"/>
    </source>
</evidence>
<dbReference type="SUPFAM" id="SSF56655">
    <property type="entry name" value="Carbohydrate phosphatase"/>
    <property type="match status" value="1"/>
</dbReference>
<dbReference type="RefSeq" id="WP_185125082.1">
    <property type="nucleotide sequence ID" value="NZ_CAJEWD010000004.1"/>
</dbReference>
<evidence type="ECO:0000256" key="3">
    <source>
        <dbReference type="ARBA" id="ARBA00022723"/>
    </source>
</evidence>
<feature type="binding site" evidence="9">
    <location>
        <position position="33"/>
    </location>
    <ligand>
        <name>Mn(2+)</name>
        <dbReference type="ChEBI" id="CHEBI:29035"/>
        <label>1</label>
    </ligand>
</feature>
<evidence type="ECO:0000256" key="9">
    <source>
        <dbReference type="PIRSR" id="PIRSR004532-1"/>
    </source>
</evidence>